<dbReference type="EMBL" id="CAJVPJ010001899">
    <property type="protein sequence ID" value="CAG8607233.1"/>
    <property type="molecule type" value="Genomic_DNA"/>
</dbReference>
<gene>
    <name evidence="1" type="ORF">POCULU_LOCUS7769</name>
</gene>
<organism evidence="1 2">
    <name type="scientific">Paraglomus occultum</name>
    <dbReference type="NCBI Taxonomy" id="144539"/>
    <lineage>
        <taxon>Eukaryota</taxon>
        <taxon>Fungi</taxon>
        <taxon>Fungi incertae sedis</taxon>
        <taxon>Mucoromycota</taxon>
        <taxon>Glomeromycotina</taxon>
        <taxon>Glomeromycetes</taxon>
        <taxon>Paraglomerales</taxon>
        <taxon>Paraglomeraceae</taxon>
        <taxon>Paraglomus</taxon>
    </lineage>
</organism>
<proteinExistence type="predicted"/>
<comment type="caution">
    <text evidence="1">The sequence shown here is derived from an EMBL/GenBank/DDBJ whole genome shotgun (WGS) entry which is preliminary data.</text>
</comment>
<dbReference type="AlphaFoldDB" id="A0A9N9CPG0"/>
<protein>
    <submittedName>
        <fullName evidence="1">10207_t:CDS:1</fullName>
    </submittedName>
</protein>
<reference evidence="1" key="1">
    <citation type="submission" date="2021-06" db="EMBL/GenBank/DDBJ databases">
        <authorList>
            <person name="Kallberg Y."/>
            <person name="Tangrot J."/>
            <person name="Rosling A."/>
        </authorList>
    </citation>
    <scope>NUCLEOTIDE SEQUENCE</scope>
    <source>
        <strain evidence="1">IA702</strain>
    </source>
</reference>
<accession>A0A9N9CPG0</accession>
<dbReference type="Proteomes" id="UP000789572">
    <property type="component" value="Unassembled WGS sequence"/>
</dbReference>
<name>A0A9N9CPG0_9GLOM</name>
<evidence type="ECO:0000313" key="2">
    <source>
        <dbReference type="Proteomes" id="UP000789572"/>
    </source>
</evidence>
<sequence>MVLMIRLVDGQGKYGVIIFYERRMEMKEEEASEMEEGLEEPKDVDV</sequence>
<keyword evidence="2" id="KW-1185">Reference proteome</keyword>
<evidence type="ECO:0000313" key="1">
    <source>
        <dbReference type="EMBL" id="CAG8607233.1"/>
    </source>
</evidence>
<feature type="non-terminal residue" evidence="1">
    <location>
        <position position="1"/>
    </location>
</feature>